<evidence type="ECO:0000313" key="3">
    <source>
        <dbReference type="Proteomes" id="UP000237000"/>
    </source>
</evidence>
<dbReference type="InParanoid" id="A0A2P5E0Q6"/>
<reference evidence="3" key="1">
    <citation type="submission" date="2016-06" db="EMBL/GenBank/DDBJ databases">
        <title>Parallel loss of symbiosis genes in relatives of nitrogen-fixing non-legume Parasponia.</title>
        <authorList>
            <person name="Van Velzen R."/>
            <person name="Holmer R."/>
            <person name="Bu F."/>
            <person name="Rutten L."/>
            <person name="Van Zeijl A."/>
            <person name="Liu W."/>
            <person name="Santuari L."/>
            <person name="Cao Q."/>
            <person name="Sharma T."/>
            <person name="Shen D."/>
            <person name="Roswanjaya Y."/>
            <person name="Wardhani T."/>
            <person name="Kalhor M.S."/>
            <person name="Jansen J."/>
            <person name="Van den Hoogen J."/>
            <person name="Gungor B."/>
            <person name="Hartog M."/>
            <person name="Hontelez J."/>
            <person name="Verver J."/>
            <person name="Yang W.-C."/>
            <person name="Schijlen E."/>
            <person name="Repin R."/>
            <person name="Schilthuizen M."/>
            <person name="Schranz E."/>
            <person name="Heidstra R."/>
            <person name="Miyata K."/>
            <person name="Fedorova E."/>
            <person name="Kohlen W."/>
            <person name="Bisseling T."/>
            <person name="Smit S."/>
            <person name="Geurts R."/>
        </authorList>
    </citation>
    <scope>NUCLEOTIDE SEQUENCE [LARGE SCALE GENOMIC DNA]</scope>
    <source>
        <strain evidence="3">cv. RG33-2</strain>
    </source>
</reference>
<name>A0A2P5E0Q6_TREOI</name>
<accession>A0A2P5E0Q6</accession>
<feature type="compositionally biased region" description="Polar residues" evidence="1">
    <location>
        <begin position="18"/>
        <end position="31"/>
    </location>
</feature>
<evidence type="ECO:0000256" key="1">
    <source>
        <dbReference type="SAM" id="MobiDB-lite"/>
    </source>
</evidence>
<keyword evidence="3" id="KW-1185">Reference proteome</keyword>
<dbReference type="Proteomes" id="UP000237000">
    <property type="component" value="Unassembled WGS sequence"/>
</dbReference>
<sequence>MIGLGSTVAPLPVFPMGSFSSRQNKLNSKQT</sequence>
<gene>
    <name evidence="2" type="ORF">TorRG33x02_236520</name>
</gene>
<proteinExistence type="predicted"/>
<feature type="region of interest" description="Disordered" evidence="1">
    <location>
        <begin position="1"/>
        <end position="31"/>
    </location>
</feature>
<protein>
    <submittedName>
        <fullName evidence="2">Uncharacterized protein</fullName>
    </submittedName>
</protein>
<evidence type="ECO:0000313" key="2">
    <source>
        <dbReference type="EMBL" id="PON79140.1"/>
    </source>
</evidence>
<dbReference type="EMBL" id="JXTC01000237">
    <property type="protein sequence ID" value="PON79140.1"/>
    <property type="molecule type" value="Genomic_DNA"/>
</dbReference>
<organism evidence="2 3">
    <name type="scientific">Trema orientale</name>
    <name type="common">Charcoal tree</name>
    <name type="synonym">Celtis orientalis</name>
    <dbReference type="NCBI Taxonomy" id="63057"/>
    <lineage>
        <taxon>Eukaryota</taxon>
        <taxon>Viridiplantae</taxon>
        <taxon>Streptophyta</taxon>
        <taxon>Embryophyta</taxon>
        <taxon>Tracheophyta</taxon>
        <taxon>Spermatophyta</taxon>
        <taxon>Magnoliopsida</taxon>
        <taxon>eudicotyledons</taxon>
        <taxon>Gunneridae</taxon>
        <taxon>Pentapetalae</taxon>
        <taxon>rosids</taxon>
        <taxon>fabids</taxon>
        <taxon>Rosales</taxon>
        <taxon>Cannabaceae</taxon>
        <taxon>Trema</taxon>
    </lineage>
</organism>
<comment type="caution">
    <text evidence="2">The sequence shown here is derived from an EMBL/GenBank/DDBJ whole genome shotgun (WGS) entry which is preliminary data.</text>
</comment>
<dbReference type="AlphaFoldDB" id="A0A2P5E0Q6"/>